<proteinExistence type="predicted"/>
<evidence type="ECO:0000313" key="3">
    <source>
        <dbReference type="Proteomes" id="UP001163831"/>
    </source>
</evidence>
<keyword evidence="3" id="KW-1185">Reference proteome</keyword>
<dbReference type="EMBL" id="CP107052">
    <property type="protein sequence ID" value="UYH50560.1"/>
    <property type="molecule type" value="Genomic_DNA"/>
</dbReference>
<evidence type="ECO:0000256" key="1">
    <source>
        <dbReference type="SAM" id="MobiDB-lite"/>
    </source>
</evidence>
<reference evidence="2" key="1">
    <citation type="submission" date="2022-10" db="EMBL/GenBank/DDBJ databases">
        <title>Candidatus Kirkpatrella diaphorinas gen. nov., sp. nov., an uncultured endosymbiont identified in a population of Diaphorina citri from Hawaii.</title>
        <authorList>
            <person name="Henry E.M."/>
            <person name="Carlson C.R."/>
            <person name="Kuo Y.-W."/>
        </authorList>
    </citation>
    <scope>NUCLEOTIDE SEQUENCE</scope>
    <source>
        <strain evidence="2">CADCRV1</strain>
    </source>
</reference>
<organism evidence="2 3">
    <name type="scientific">Candidatus Kirkpatrickella diaphorinae</name>
    <dbReference type="NCBI Taxonomy" id="2984322"/>
    <lineage>
        <taxon>Bacteria</taxon>
        <taxon>Pseudomonadati</taxon>
        <taxon>Pseudomonadota</taxon>
        <taxon>Alphaproteobacteria</taxon>
        <taxon>Acetobacterales</taxon>
        <taxon>Acetobacteraceae</taxon>
        <taxon>Candidatus Kirkpatrickella</taxon>
    </lineage>
</organism>
<name>A0ABY6GI78_9PROT</name>
<sequence length="637" mass="68653">MPMEPIDIALAMNNVPSAMAPYYRAMYQQESSGGRASRNGMQMTHATARNPGFGIKPYPEADLNDPVQSTIDAVHYSLNRARASGLDPSKPTDIPQIVRQFNGGGDPHYFEHVAARLESPIPPAPSRPLSSQEHSVPNPCRDTPLKYTPRAPSKELEMSGGQYTGHPWGNTSQMLAALASGFAGKGTFGQGISAAFGNLAGLDSQAQDRAMSLQKMKQRDALTEFQSEMNNQRNDLQYNKLDAQNYRTDTQAASADQRNALARLRLGQMGQLGNARLDVQRQRMIQNAMMNGTEAPRFEGSQNGGSVPPSISPPSPGPFGDTGSAAQIPRQADGPPQTPFPAPPAASQGAQIFPQTPPANGVTSPGMDPWHIPETFVSRQRGVAAQNAARSQAQRENSKALGDLSNDLTKIQRNSMDWRSISKSLNNLNGPGHLGTGGLSGYMLELGNKFSPNGVADLDKLGKDAGALTLSSLPTNGNIRNAEIFAAQAQVPNAHTSAEAGRRIIAERLAQNERLEKLVQARLRLMQSNPGGSLTTDIDPLIDQYAQAYPSAYAEDAKGHVTEVEMPDYDDWVRSGRKSAASRPSAPGADEARAPFNIPKAAIEMFLTDKDPHAEEYFEKHFGKGSAAWVRKNAPQQ</sequence>
<feature type="region of interest" description="Disordered" evidence="1">
    <location>
        <begin position="120"/>
        <end position="146"/>
    </location>
</feature>
<gene>
    <name evidence="2" type="ORF">N5W20_05380</name>
</gene>
<protein>
    <submittedName>
        <fullName evidence="2">Uncharacterized protein</fullName>
    </submittedName>
</protein>
<evidence type="ECO:0000313" key="2">
    <source>
        <dbReference type="EMBL" id="UYH50560.1"/>
    </source>
</evidence>
<dbReference type="RefSeq" id="WP_319806145.1">
    <property type="nucleotide sequence ID" value="NZ_CP107052.1"/>
</dbReference>
<dbReference type="Proteomes" id="UP001163831">
    <property type="component" value="Chromosome"/>
</dbReference>
<feature type="region of interest" description="Disordered" evidence="1">
    <location>
        <begin position="294"/>
        <end position="362"/>
    </location>
</feature>
<feature type="region of interest" description="Disordered" evidence="1">
    <location>
        <begin position="575"/>
        <end position="595"/>
    </location>
</feature>
<accession>A0ABY6GI78</accession>